<name>A0A3D8RPL7_9HELO</name>
<dbReference type="Gene3D" id="3.30.9.10">
    <property type="entry name" value="D-Amino Acid Oxidase, subunit A, domain 2"/>
    <property type="match status" value="1"/>
</dbReference>
<protein>
    <submittedName>
        <fullName evidence="3">FAD dependent oxidoreductase-7</fullName>
    </submittedName>
</protein>
<dbReference type="SUPFAM" id="SSF51905">
    <property type="entry name" value="FAD/NAD(P)-binding domain"/>
    <property type="match status" value="1"/>
</dbReference>
<dbReference type="PANTHER" id="PTHR13847">
    <property type="entry name" value="SARCOSINE DEHYDROGENASE-RELATED"/>
    <property type="match status" value="1"/>
</dbReference>
<organism evidence="3 4">
    <name type="scientific">Coleophoma crateriformis</name>
    <dbReference type="NCBI Taxonomy" id="565419"/>
    <lineage>
        <taxon>Eukaryota</taxon>
        <taxon>Fungi</taxon>
        <taxon>Dikarya</taxon>
        <taxon>Ascomycota</taxon>
        <taxon>Pezizomycotina</taxon>
        <taxon>Leotiomycetes</taxon>
        <taxon>Helotiales</taxon>
        <taxon>Dermateaceae</taxon>
        <taxon>Coleophoma</taxon>
    </lineage>
</organism>
<evidence type="ECO:0000259" key="2">
    <source>
        <dbReference type="Pfam" id="PF01266"/>
    </source>
</evidence>
<dbReference type="Gene3D" id="3.50.50.60">
    <property type="entry name" value="FAD/NAD(P)-binding domain"/>
    <property type="match status" value="1"/>
</dbReference>
<dbReference type="PANTHER" id="PTHR13847:SF279">
    <property type="entry name" value="FAD DEPENDENT OXIDOREDUCTASE DOMAIN-CONTAINING PROTEIN-RELATED"/>
    <property type="match status" value="1"/>
</dbReference>
<dbReference type="Pfam" id="PF01266">
    <property type="entry name" value="DAO"/>
    <property type="match status" value="1"/>
</dbReference>
<accession>A0A3D8RPL7</accession>
<keyword evidence="4" id="KW-1185">Reference proteome</keyword>
<evidence type="ECO:0000313" key="4">
    <source>
        <dbReference type="Proteomes" id="UP000256328"/>
    </source>
</evidence>
<reference evidence="3 4" key="1">
    <citation type="journal article" date="2018" name="IMA Fungus">
        <title>IMA Genome-F 9: Draft genome sequence of Annulohypoxylon stygium, Aspergillus mulundensis, Berkeleyomyces basicola (syn. Thielaviopsis basicola), Ceratocystis smalleyi, two Cercospora beticola strains, Coleophoma cylindrospora, Fusarium fracticaudum, Phialophora cf. hyalina, and Morchella septimelata.</title>
        <authorList>
            <person name="Wingfield B.D."/>
            <person name="Bills G.F."/>
            <person name="Dong Y."/>
            <person name="Huang W."/>
            <person name="Nel W.J."/>
            <person name="Swalarsk-Parry B.S."/>
            <person name="Vaghefi N."/>
            <person name="Wilken P.M."/>
            <person name="An Z."/>
            <person name="de Beer Z.W."/>
            <person name="De Vos L."/>
            <person name="Chen L."/>
            <person name="Duong T.A."/>
            <person name="Gao Y."/>
            <person name="Hammerbacher A."/>
            <person name="Kikkert J.R."/>
            <person name="Li Y."/>
            <person name="Li H."/>
            <person name="Li K."/>
            <person name="Li Q."/>
            <person name="Liu X."/>
            <person name="Ma X."/>
            <person name="Naidoo K."/>
            <person name="Pethybridge S.J."/>
            <person name="Sun J."/>
            <person name="Steenkamp E.T."/>
            <person name="van der Nest M.A."/>
            <person name="van Wyk S."/>
            <person name="Wingfield M.J."/>
            <person name="Xiong C."/>
            <person name="Yue Q."/>
            <person name="Zhang X."/>
        </authorList>
    </citation>
    <scope>NUCLEOTIDE SEQUENCE [LARGE SCALE GENOMIC DNA]</scope>
    <source>
        <strain evidence="3 4">BP5796</strain>
    </source>
</reference>
<evidence type="ECO:0000256" key="1">
    <source>
        <dbReference type="SAM" id="MobiDB-lite"/>
    </source>
</evidence>
<feature type="region of interest" description="Disordered" evidence="1">
    <location>
        <begin position="444"/>
        <end position="463"/>
    </location>
</feature>
<sequence>MDPLRKPFPHPGATTLPFWRTELHELDSYRSTEELPQEADVVIVGSGYAGASTVYELLDGNPSPPSVVILEARQACSGATGRNGGHLKPDTYFNISKYSSKYGAEAAAEVARFEAGNLPAVKALVEKEEIDCDFHLTRAIDIYLDKEQADETLANYKGLIAAGVAPLGDVHYIDGKHVERTTGAKGALCGFSFTAGHIWPYKLVMHLLALVVAKGVNLQTMTPVTSVSEARDVDGRWTVTTARGSIKAKKVVFASNAYTAGIAPQFSEKIVPVRGICSRIVTPKNKPPPLLLNTYSMRFGHSMYDYLIPRPDGSIVVGGARQDYWHDNREWYGVTDDSKLIEPAKHYFDGLMQRHFVGWEDSGAYTDKVWTGIMGYSSDYMPYVGEVPGKPGQMVIAGFTGHGMPLILLSARGVAKMLREGVDFKNSGIPRLFKPTKERLDSKKNEILDDLATSEPPPVKSKL</sequence>
<dbReference type="InterPro" id="IPR036188">
    <property type="entry name" value="FAD/NAD-bd_sf"/>
</dbReference>
<dbReference type="GO" id="GO:0005737">
    <property type="term" value="C:cytoplasm"/>
    <property type="evidence" value="ECO:0007669"/>
    <property type="project" value="TreeGrafter"/>
</dbReference>
<dbReference type="EMBL" id="PDLN01000009">
    <property type="protein sequence ID" value="RDW75945.1"/>
    <property type="molecule type" value="Genomic_DNA"/>
</dbReference>
<comment type="caution">
    <text evidence="3">The sequence shown here is derived from an EMBL/GenBank/DDBJ whole genome shotgun (WGS) entry which is preliminary data.</text>
</comment>
<dbReference type="Proteomes" id="UP000256328">
    <property type="component" value="Unassembled WGS sequence"/>
</dbReference>
<evidence type="ECO:0000313" key="3">
    <source>
        <dbReference type="EMBL" id="RDW75945.1"/>
    </source>
</evidence>
<feature type="domain" description="FAD dependent oxidoreductase" evidence="2">
    <location>
        <begin position="40"/>
        <end position="416"/>
    </location>
</feature>
<dbReference type="AlphaFoldDB" id="A0A3D8RPL7"/>
<proteinExistence type="predicted"/>
<gene>
    <name evidence="3" type="ORF">BP5796_06766</name>
</gene>
<dbReference type="InterPro" id="IPR006076">
    <property type="entry name" value="FAD-dep_OxRdtase"/>
</dbReference>
<dbReference type="OrthoDB" id="429143at2759"/>